<keyword evidence="3" id="KW-1185">Reference proteome</keyword>
<reference evidence="3" key="1">
    <citation type="journal article" date="2019" name="Int. J. Syst. Evol. Microbiol.">
        <title>The Global Catalogue of Microorganisms (GCM) 10K type strain sequencing project: providing services to taxonomists for standard genome sequencing and annotation.</title>
        <authorList>
            <consortium name="The Broad Institute Genomics Platform"/>
            <consortium name="The Broad Institute Genome Sequencing Center for Infectious Disease"/>
            <person name="Wu L."/>
            <person name="Ma J."/>
        </authorList>
    </citation>
    <scope>NUCLEOTIDE SEQUENCE [LARGE SCALE GENOMIC DNA]</scope>
    <source>
        <strain evidence="3">JCM 17927</strain>
    </source>
</reference>
<evidence type="ECO:0000313" key="3">
    <source>
        <dbReference type="Proteomes" id="UP001501175"/>
    </source>
</evidence>
<evidence type="ECO:0000259" key="1">
    <source>
        <dbReference type="PROSITE" id="PS50933"/>
    </source>
</evidence>
<proteinExistence type="predicted"/>
<dbReference type="InterPro" id="IPR010895">
    <property type="entry name" value="CHRD"/>
</dbReference>
<organism evidence="2 3">
    <name type="scientific">Nibrella saemangeumensis</name>
    <dbReference type="NCBI Taxonomy" id="1084526"/>
    <lineage>
        <taxon>Bacteria</taxon>
        <taxon>Pseudomonadati</taxon>
        <taxon>Bacteroidota</taxon>
        <taxon>Cytophagia</taxon>
        <taxon>Cytophagales</taxon>
        <taxon>Spirosomataceae</taxon>
        <taxon>Nibrella</taxon>
    </lineage>
</organism>
<dbReference type="SMART" id="SM00754">
    <property type="entry name" value="CHRD"/>
    <property type="match status" value="1"/>
</dbReference>
<accession>A0ABP8NHQ9</accession>
<dbReference type="Pfam" id="PF07452">
    <property type="entry name" value="CHRD"/>
    <property type="match status" value="1"/>
</dbReference>
<feature type="domain" description="CHRD" evidence="1">
    <location>
        <begin position="40"/>
        <end position="174"/>
    </location>
</feature>
<dbReference type="EMBL" id="BAABHD010000080">
    <property type="protein sequence ID" value="GAA4466020.1"/>
    <property type="molecule type" value="Genomic_DNA"/>
</dbReference>
<dbReference type="RefSeq" id="WP_345247750.1">
    <property type="nucleotide sequence ID" value="NZ_BAABHD010000080.1"/>
</dbReference>
<gene>
    <name evidence="2" type="ORF">GCM10023189_47540</name>
</gene>
<comment type="caution">
    <text evidence="2">The sequence shown here is derived from an EMBL/GenBank/DDBJ whole genome shotgun (WGS) entry which is preliminary data.</text>
</comment>
<dbReference type="Proteomes" id="UP001501175">
    <property type="component" value="Unassembled WGS sequence"/>
</dbReference>
<sequence>MKVSVLLLTVAVSTALFTSCQQQDATPDPVRSAASARKGVRDNFTAHLTSAQEVRTPPVESRAQGQGILRFSKDGTEVYYKLIVSNIMDITMAHLHLAPAGSNGGIVVDLIMPPGIPGRSNGVVAEGTFTAANLRGALAGQTLEDLRTALEEGRIYFNVHTTAYPGGEIRGQVE</sequence>
<dbReference type="PROSITE" id="PS51257">
    <property type="entry name" value="PROKAR_LIPOPROTEIN"/>
    <property type="match status" value="1"/>
</dbReference>
<protein>
    <recommendedName>
        <fullName evidence="1">CHRD domain-containing protein</fullName>
    </recommendedName>
</protein>
<evidence type="ECO:0000313" key="2">
    <source>
        <dbReference type="EMBL" id="GAA4466020.1"/>
    </source>
</evidence>
<name>A0ABP8NHQ9_9BACT</name>
<dbReference type="PROSITE" id="PS50933">
    <property type="entry name" value="CHRD"/>
    <property type="match status" value="1"/>
</dbReference>